<sequence length="517" mass="59074">MNMSNEEDEIVQILPCYSIIERRSRQDNPNFPYRVQPPIHPIRGGHTAVRHGENSNDAVDHHGGQLLVMNMDVTAPHIVHSLYGESAEAGCSDGLQYSSAFCKNYAEEMAANQRSWWNRNFRPHYQPRQSTEIWETADRFPTSSRPICPCSSCVSPRDSVSIFDDVGQPRFRDSYDERDALGRKVRGITPRGWFRGSRGPWNESSTAIPLTGDLAELDTLDVDLAAEHARITTELSAVRKLRRYHLDMMVSAQAYNDGVIAHILRGHERLKVQEGGLISQLDDIERGMDDVDTTNASETYEFSNFRHESILPDEIYPHNNQPNIFATPGVYSLNTYDDHLKDQNPISDLEAEKTLKQYNQKWLAIQERSNKHSLPPGGLNLIPWPTESPNFDHHHLDVEPPGTIPGELGKEELWKWNTYRFFCYLFGLIPIYHGQRETGDNFGFMFPETSTGRKEEISKVKRLRQQLKLEKVRWHEDRMTALFGAAAATDDRVKAVWGAIMDLRAKVDQELADTPDM</sequence>
<dbReference type="InParanoid" id="A0A2T3B7S3"/>
<dbReference type="OrthoDB" id="3557539at2759"/>
<proteinExistence type="predicted"/>
<keyword evidence="2" id="KW-1185">Reference proteome</keyword>
<dbReference type="EMBL" id="KZ679008">
    <property type="protein sequence ID" value="PSS22934.1"/>
    <property type="molecule type" value="Genomic_DNA"/>
</dbReference>
<organism evidence="1 2">
    <name type="scientific">Amorphotheca resinae ATCC 22711</name>
    <dbReference type="NCBI Taxonomy" id="857342"/>
    <lineage>
        <taxon>Eukaryota</taxon>
        <taxon>Fungi</taxon>
        <taxon>Dikarya</taxon>
        <taxon>Ascomycota</taxon>
        <taxon>Pezizomycotina</taxon>
        <taxon>Leotiomycetes</taxon>
        <taxon>Helotiales</taxon>
        <taxon>Amorphothecaceae</taxon>
        <taxon>Amorphotheca</taxon>
    </lineage>
</organism>
<gene>
    <name evidence="1" type="ORF">M430DRAFT_40166</name>
</gene>
<accession>A0A2T3B7S3</accession>
<reference evidence="1 2" key="1">
    <citation type="journal article" date="2018" name="New Phytol.">
        <title>Comparative genomics and transcriptomics depict ericoid mycorrhizal fungi as versatile saprotrophs and plant mutualists.</title>
        <authorList>
            <person name="Martino E."/>
            <person name="Morin E."/>
            <person name="Grelet G.A."/>
            <person name="Kuo A."/>
            <person name="Kohler A."/>
            <person name="Daghino S."/>
            <person name="Barry K.W."/>
            <person name="Cichocki N."/>
            <person name="Clum A."/>
            <person name="Dockter R.B."/>
            <person name="Hainaut M."/>
            <person name="Kuo R.C."/>
            <person name="LaButti K."/>
            <person name="Lindahl B.D."/>
            <person name="Lindquist E.A."/>
            <person name="Lipzen A."/>
            <person name="Khouja H.R."/>
            <person name="Magnuson J."/>
            <person name="Murat C."/>
            <person name="Ohm R.A."/>
            <person name="Singer S.W."/>
            <person name="Spatafora J.W."/>
            <person name="Wang M."/>
            <person name="Veneault-Fourrey C."/>
            <person name="Henrissat B."/>
            <person name="Grigoriev I.V."/>
            <person name="Martin F.M."/>
            <person name="Perotto S."/>
        </authorList>
    </citation>
    <scope>NUCLEOTIDE SEQUENCE [LARGE SCALE GENOMIC DNA]</scope>
    <source>
        <strain evidence="1 2">ATCC 22711</strain>
    </source>
</reference>
<dbReference type="GeneID" id="36575455"/>
<dbReference type="AlphaFoldDB" id="A0A2T3B7S3"/>
<dbReference type="Proteomes" id="UP000241818">
    <property type="component" value="Unassembled WGS sequence"/>
</dbReference>
<name>A0A2T3B7S3_AMORE</name>
<evidence type="ECO:0000313" key="2">
    <source>
        <dbReference type="Proteomes" id="UP000241818"/>
    </source>
</evidence>
<dbReference type="RefSeq" id="XP_024722980.1">
    <property type="nucleotide sequence ID" value="XM_024867374.1"/>
</dbReference>
<evidence type="ECO:0000313" key="1">
    <source>
        <dbReference type="EMBL" id="PSS22934.1"/>
    </source>
</evidence>
<protein>
    <submittedName>
        <fullName evidence="1">Uncharacterized protein</fullName>
    </submittedName>
</protein>